<evidence type="ECO:0000259" key="1">
    <source>
        <dbReference type="SMART" id="SM01172"/>
    </source>
</evidence>
<dbReference type="EMBL" id="JARPOI010000018">
    <property type="protein sequence ID" value="KAJ9136185.1"/>
    <property type="molecule type" value="Genomic_DNA"/>
</dbReference>
<keyword evidence="3" id="KW-1185">Reference proteome</keyword>
<evidence type="ECO:0000313" key="2">
    <source>
        <dbReference type="EMBL" id="KAJ9136185.1"/>
    </source>
</evidence>
<dbReference type="PANTHER" id="PTHR45952">
    <property type="entry name" value="ALUMINUM INDUCED PROTEIN WITH YGL AND LRDR MOTIFS"/>
    <property type="match status" value="1"/>
</dbReference>
<dbReference type="Pfam" id="PF12481">
    <property type="entry name" value="DUF3700"/>
    <property type="match status" value="1"/>
</dbReference>
<dbReference type="InterPro" id="IPR044828">
    <property type="entry name" value="TSJT1-like"/>
</dbReference>
<dbReference type="Gene3D" id="3.60.20.10">
    <property type="entry name" value="Glutamine Phosphoribosylpyrophosphate, subunit 1, domain 1"/>
    <property type="match status" value="1"/>
</dbReference>
<comment type="caution">
    <text evidence="2">The sequence shown here is derived from an EMBL/GenBank/DDBJ whole genome shotgun (WGS) entry which is preliminary data.</text>
</comment>
<reference evidence="2 3" key="1">
    <citation type="journal article" date="2023" name="Plant Biotechnol. J.">
        <title>Chromosome-level wild Hevea brasiliensis genome provides new tools for genomic-assisted breeding and valuable loci to elevate rubber yield.</title>
        <authorList>
            <person name="Cheng H."/>
            <person name="Song X."/>
            <person name="Hu Y."/>
            <person name="Wu T."/>
            <person name="Yang Q."/>
            <person name="An Z."/>
            <person name="Feng S."/>
            <person name="Deng Z."/>
            <person name="Wu W."/>
            <person name="Zeng X."/>
            <person name="Tu M."/>
            <person name="Wang X."/>
            <person name="Huang H."/>
        </authorList>
    </citation>
    <scope>NUCLEOTIDE SEQUENCE [LARGE SCALE GENOMIC DNA]</scope>
    <source>
        <strain evidence="2">MT/VB/25A 57/8</strain>
    </source>
</reference>
<dbReference type="SMART" id="SM01172">
    <property type="entry name" value="DUF3700"/>
    <property type="match status" value="1"/>
</dbReference>
<sequence>MLAIFKKGLVNPPQELNSPASLASSRKPKLPQEIFKDFESSNAPSDVLSISFGDVASLAYIPPQNTYSIHQRLFSGLNDIYCIFLGSLNNLCSLIRQYGLSKGTNEAMFVIEAYRTLRDRGPYPAHQVLKDLEGTFGFVVYDSKARHVFAALGANEGVGLFWGIGGDASVVISDNLEVIKGSCAKSFAPFPSGCMFHSEQGLMSFEHPTSKMKAMPRIDSEGAMCGANFKVDKESRISNMTRVGSEANWALSGPKA</sequence>
<accession>A0ABQ9KFZ4</accession>
<feature type="domain" description="DUF3700" evidence="1">
    <location>
        <begin position="2"/>
        <end position="231"/>
    </location>
</feature>
<organism evidence="2 3">
    <name type="scientific">Hevea brasiliensis</name>
    <name type="common">Para rubber tree</name>
    <name type="synonym">Siphonia brasiliensis</name>
    <dbReference type="NCBI Taxonomy" id="3981"/>
    <lineage>
        <taxon>Eukaryota</taxon>
        <taxon>Viridiplantae</taxon>
        <taxon>Streptophyta</taxon>
        <taxon>Embryophyta</taxon>
        <taxon>Tracheophyta</taxon>
        <taxon>Spermatophyta</taxon>
        <taxon>Magnoliopsida</taxon>
        <taxon>eudicotyledons</taxon>
        <taxon>Gunneridae</taxon>
        <taxon>Pentapetalae</taxon>
        <taxon>rosids</taxon>
        <taxon>fabids</taxon>
        <taxon>Malpighiales</taxon>
        <taxon>Euphorbiaceae</taxon>
        <taxon>Crotonoideae</taxon>
        <taxon>Micrandreae</taxon>
        <taxon>Hevea</taxon>
    </lineage>
</organism>
<dbReference type="SUPFAM" id="SSF56235">
    <property type="entry name" value="N-terminal nucleophile aminohydrolases (Ntn hydrolases)"/>
    <property type="match status" value="1"/>
</dbReference>
<gene>
    <name evidence="2" type="ORF">P3X46_033287</name>
</gene>
<protein>
    <recommendedName>
        <fullName evidence="1">DUF3700 domain-containing protein</fullName>
    </recommendedName>
</protein>
<dbReference type="InterPro" id="IPR024286">
    <property type="entry name" value="DUF3700"/>
</dbReference>
<evidence type="ECO:0000313" key="3">
    <source>
        <dbReference type="Proteomes" id="UP001174677"/>
    </source>
</evidence>
<name>A0ABQ9KFZ4_HEVBR</name>
<dbReference type="InterPro" id="IPR029055">
    <property type="entry name" value="Ntn_hydrolases_N"/>
</dbReference>
<dbReference type="PANTHER" id="PTHR45952:SF6">
    <property type="entry name" value="STEM-SPECIFIC PROTEIN TSJT1-LIKE"/>
    <property type="match status" value="1"/>
</dbReference>
<dbReference type="Proteomes" id="UP001174677">
    <property type="component" value="Chromosome 18"/>
</dbReference>
<proteinExistence type="predicted"/>